<dbReference type="AlphaFoldDB" id="A0A1G7ST87"/>
<dbReference type="GO" id="GO:0006979">
    <property type="term" value="P:response to oxidative stress"/>
    <property type="evidence" value="ECO:0007669"/>
    <property type="project" value="InterPro"/>
</dbReference>
<dbReference type="InterPro" id="IPR015946">
    <property type="entry name" value="KH_dom-like_a/b"/>
</dbReference>
<dbReference type="RefSeq" id="WP_090289826.1">
    <property type="nucleotide sequence ID" value="NZ_FNCK01000004.1"/>
</dbReference>
<dbReference type="EMBL" id="FNCK01000004">
    <property type="protein sequence ID" value="SDG26346.1"/>
    <property type="molecule type" value="Genomic_DNA"/>
</dbReference>
<dbReference type="Pfam" id="PF02566">
    <property type="entry name" value="OsmC"/>
    <property type="match status" value="1"/>
</dbReference>
<proteinExistence type="inferred from homology"/>
<reference evidence="2 3" key="1">
    <citation type="submission" date="2016-10" db="EMBL/GenBank/DDBJ databases">
        <authorList>
            <person name="de Groot N.N."/>
        </authorList>
    </citation>
    <scope>NUCLEOTIDE SEQUENCE [LARGE SCALE GENOMIC DNA]</scope>
    <source>
        <strain evidence="2 3">ATCC BAA-466</strain>
    </source>
</reference>
<name>A0A1G7ST87_9LACT</name>
<sequence>MTLSGALYQTKVVNRDGIEGKTYVDEKEGFEVAVSSPMSERKGTNPEQLLGMALATCLKATIEAEETRRKIDHLSQVSVKVELREDTLGYQFVLETEISMPHLSKQEAGSILEVALRRCPMHKLLKGNATYQVHLI</sequence>
<gene>
    <name evidence="2" type="ORF">SAMN05421791_104153</name>
</gene>
<dbReference type="PANTHER" id="PTHR33797:SF2">
    <property type="entry name" value="ORGANIC HYDROPEROXIDE RESISTANCE PROTEIN-LIKE"/>
    <property type="match status" value="1"/>
</dbReference>
<dbReference type="InterPro" id="IPR036102">
    <property type="entry name" value="OsmC/Ohrsf"/>
</dbReference>
<evidence type="ECO:0000313" key="3">
    <source>
        <dbReference type="Proteomes" id="UP000199708"/>
    </source>
</evidence>
<dbReference type="OrthoDB" id="9797508at2"/>
<accession>A0A1G7ST87</accession>
<dbReference type="Proteomes" id="UP000199708">
    <property type="component" value="Unassembled WGS sequence"/>
</dbReference>
<evidence type="ECO:0000256" key="1">
    <source>
        <dbReference type="ARBA" id="ARBA00007378"/>
    </source>
</evidence>
<dbReference type="InterPro" id="IPR003718">
    <property type="entry name" value="OsmC/Ohr_fam"/>
</dbReference>
<dbReference type="PANTHER" id="PTHR33797">
    <property type="entry name" value="ORGANIC HYDROPEROXIDE RESISTANCE PROTEIN-LIKE"/>
    <property type="match status" value="1"/>
</dbReference>
<organism evidence="2 3">
    <name type="scientific">Facklamia miroungae</name>
    <dbReference type="NCBI Taxonomy" id="120956"/>
    <lineage>
        <taxon>Bacteria</taxon>
        <taxon>Bacillati</taxon>
        <taxon>Bacillota</taxon>
        <taxon>Bacilli</taxon>
        <taxon>Lactobacillales</taxon>
        <taxon>Aerococcaceae</taxon>
        <taxon>Facklamia</taxon>
    </lineage>
</organism>
<dbReference type="InterPro" id="IPR019953">
    <property type="entry name" value="OHR"/>
</dbReference>
<dbReference type="STRING" id="120956.SAMN05421791_104153"/>
<comment type="similarity">
    <text evidence="1">Belongs to the OsmC/Ohr family.</text>
</comment>
<keyword evidence="3" id="KW-1185">Reference proteome</keyword>
<evidence type="ECO:0000313" key="2">
    <source>
        <dbReference type="EMBL" id="SDG26346.1"/>
    </source>
</evidence>
<dbReference type="Gene3D" id="3.30.300.20">
    <property type="match status" value="1"/>
</dbReference>
<dbReference type="SUPFAM" id="SSF82784">
    <property type="entry name" value="OsmC-like"/>
    <property type="match status" value="1"/>
</dbReference>
<protein>
    <submittedName>
        <fullName evidence="2">Organic hydroperoxide reductase OsmC/OhrA</fullName>
    </submittedName>
</protein>